<name>A0ABN8I4N6_9NEOP</name>
<accession>A0ABN8I4N6</accession>
<evidence type="ECO:0000256" key="2">
    <source>
        <dbReference type="ARBA" id="ARBA00006370"/>
    </source>
</evidence>
<comment type="similarity">
    <text evidence="2">Belongs to the NPC2 family.</text>
</comment>
<dbReference type="InterPro" id="IPR039670">
    <property type="entry name" value="NPC2-like"/>
</dbReference>
<dbReference type="Gene3D" id="2.60.40.770">
    <property type="match status" value="2"/>
</dbReference>
<sequence>MYILYFIQFAVLSATASVIFEDCGSAYDLHRVNILGCGMRLPCYITLGDSVPVTMEFYADFVSRQLDQDVTININFISSRTHVTPDPCATVHCPVNSDEVTSFTSVMSVPTNVAVNQRGFLQWRVYNEHNRLFVSRHPPHNMLLLSLVVLSVLALAAPTEVQQCSDQPNTVVESNVQLRPCKKLPCRLKKGTDQHINIEFTPDTDIEEITNKVWANVYGVDLPFFGVDGNSICNKLFTESGDKSPCPLKAGNKYVYKDSFPVLSLYPTIKVNVRWALQVNKKDIVCFEVPANIVN</sequence>
<evidence type="ECO:0000259" key="5">
    <source>
        <dbReference type="SMART" id="SM00737"/>
    </source>
</evidence>
<gene>
    <name evidence="6" type="ORF">IPOD504_LOCUS5017</name>
</gene>
<evidence type="ECO:0000256" key="4">
    <source>
        <dbReference type="SAM" id="SignalP"/>
    </source>
</evidence>
<dbReference type="SMART" id="SM00737">
    <property type="entry name" value="ML"/>
    <property type="match status" value="2"/>
</dbReference>
<evidence type="ECO:0000256" key="1">
    <source>
        <dbReference type="ARBA" id="ARBA00004613"/>
    </source>
</evidence>
<feature type="chain" id="PRO_5046373251" description="MD-2-related lipid-recognition domain-containing protein" evidence="4">
    <location>
        <begin position="17"/>
        <end position="295"/>
    </location>
</feature>
<proteinExistence type="inferred from homology"/>
<evidence type="ECO:0000313" key="6">
    <source>
        <dbReference type="EMBL" id="CAH2045309.1"/>
    </source>
</evidence>
<dbReference type="PANTHER" id="PTHR11306">
    <property type="entry name" value="NIEMANN PICK TYPE C2 PROTEIN NPC2-RELATED"/>
    <property type="match status" value="1"/>
</dbReference>
<dbReference type="EMBL" id="OW152828">
    <property type="protein sequence ID" value="CAH2045309.1"/>
    <property type="molecule type" value="Genomic_DNA"/>
</dbReference>
<keyword evidence="4" id="KW-0732">Signal</keyword>
<feature type="non-terminal residue" evidence="6">
    <location>
        <position position="1"/>
    </location>
</feature>
<comment type="subcellular location">
    <subcellularLocation>
        <location evidence="1">Secreted</location>
    </subcellularLocation>
</comment>
<dbReference type="InterPro" id="IPR014756">
    <property type="entry name" value="Ig_E-set"/>
</dbReference>
<dbReference type="SUPFAM" id="SSF81296">
    <property type="entry name" value="E set domains"/>
    <property type="match status" value="2"/>
</dbReference>
<organism evidence="6 7">
    <name type="scientific">Iphiclides podalirius</name>
    <name type="common">scarce swallowtail</name>
    <dbReference type="NCBI Taxonomy" id="110791"/>
    <lineage>
        <taxon>Eukaryota</taxon>
        <taxon>Metazoa</taxon>
        <taxon>Ecdysozoa</taxon>
        <taxon>Arthropoda</taxon>
        <taxon>Hexapoda</taxon>
        <taxon>Insecta</taxon>
        <taxon>Pterygota</taxon>
        <taxon>Neoptera</taxon>
        <taxon>Endopterygota</taxon>
        <taxon>Lepidoptera</taxon>
        <taxon>Glossata</taxon>
        <taxon>Ditrysia</taxon>
        <taxon>Papilionoidea</taxon>
        <taxon>Papilionidae</taxon>
        <taxon>Papilioninae</taxon>
        <taxon>Iphiclides</taxon>
    </lineage>
</organism>
<reference evidence="6" key="1">
    <citation type="submission" date="2022-03" db="EMBL/GenBank/DDBJ databases">
        <authorList>
            <person name="Martin H S."/>
        </authorList>
    </citation>
    <scope>NUCLEOTIDE SEQUENCE</scope>
</reference>
<feature type="domain" description="MD-2-related lipid-recognition" evidence="5">
    <location>
        <begin position="161"/>
        <end position="291"/>
    </location>
</feature>
<dbReference type="Proteomes" id="UP000837857">
    <property type="component" value="Chromosome 16"/>
</dbReference>
<evidence type="ECO:0000256" key="3">
    <source>
        <dbReference type="ARBA" id="ARBA00022525"/>
    </source>
</evidence>
<dbReference type="InterPro" id="IPR003172">
    <property type="entry name" value="ML_dom"/>
</dbReference>
<evidence type="ECO:0000313" key="7">
    <source>
        <dbReference type="Proteomes" id="UP000837857"/>
    </source>
</evidence>
<dbReference type="Pfam" id="PF02221">
    <property type="entry name" value="E1_DerP2_DerF2"/>
    <property type="match status" value="2"/>
</dbReference>
<keyword evidence="3" id="KW-0964">Secreted</keyword>
<protein>
    <recommendedName>
        <fullName evidence="5">MD-2-related lipid-recognition domain-containing protein</fullName>
    </recommendedName>
</protein>
<dbReference type="PANTHER" id="PTHR11306:SF68">
    <property type="entry name" value="NPC INTRACELLULAR CHOLESTEROL TRANSPORTER 2"/>
    <property type="match status" value="1"/>
</dbReference>
<keyword evidence="7" id="KW-1185">Reference proteome</keyword>
<feature type="signal peptide" evidence="4">
    <location>
        <begin position="1"/>
        <end position="16"/>
    </location>
</feature>
<feature type="domain" description="MD-2-related lipid-recognition" evidence="5">
    <location>
        <begin position="20"/>
        <end position="136"/>
    </location>
</feature>